<dbReference type="InterPro" id="IPR032465">
    <property type="entry name" value="ACMSD"/>
</dbReference>
<dbReference type="Pfam" id="PF04909">
    <property type="entry name" value="Amidohydro_2"/>
    <property type="match status" value="1"/>
</dbReference>
<protein>
    <recommendedName>
        <fullName evidence="2">Amidohydrolase-related domain-containing protein</fullName>
    </recommendedName>
</protein>
<dbReference type="GO" id="GO:0016787">
    <property type="term" value="F:hydrolase activity"/>
    <property type="evidence" value="ECO:0007669"/>
    <property type="project" value="InterPro"/>
</dbReference>
<dbReference type="Proteomes" id="UP000178636">
    <property type="component" value="Unassembled WGS sequence"/>
</dbReference>
<dbReference type="Gene3D" id="3.20.20.140">
    <property type="entry name" value="Metal-dependent hydrolases"/>
    <property type="match status" value="1"/>
</dbReference>
<dbReference type="GO" id="GO:0005737">
    <property type="term" value="C:cytoplasm"/>
    <property type="evidence" value="ECO:0007669"/>
    <property type="project" value="TreeGrafter"/>
</dbReference>
<dbReference type="GO" id="GO:0016831">
    <property type="term" value="F:carboxy-lyase activity"/>
    <property type="evidence" value="ECO:0007669"/>
    <property type="project" value="InterPro"/>
</dbReference>
<keyword evidence="1" id="KW-0456">Lyase</keyword>
<accession>A0A1G2DHG4</accession>
<dbReference type="GO" id="GO:0019748">
    <property type="term" value="P:secondary metabolic process"/>
    <property type="evidence" value="ECO:0007669"/>
    <property type="project" value="TreeGrafter"/>
</dbReference>
<evidence type="ECO:0000256" key="1">
    <source>
        <dbReference type="ARBA" id="ARBA00023239"/>
    </source>
</evidence>
<dbReference type="InterPro" id="IPR006680">
    <property type="entry name" value="Amidohydro-rel"/>
</dbReference>
<gene>
    <name evidence="3" type="ORF">A3C93_03295</name>
</gene>
<comment type="caution">
    <text evidence="3">The sequence shown here is derived from an EMBL/GenBank/DDBJ whole genome shotgun (WGS) entry which is preliminary data.</text>
</comment>
<dbReference type="PANTHER" id="PTHR21240:SF28">
    <property type="entry name" value="ISO-OROTATE DECARBOXYLASE (EUROFUNG)"/>
    <property type="match status" value="1"/>
</dbReference>
<dbReference type="PANTHER" id="PTHR21240">
    <property type="entry name" value="2-AMINO-3-CARBOXYLMUCONATE-6-SEMIALDEHYDE DECARBOXYLASE"/>
    <property type="match status" value="1"/>
</dbReference>
<dbReference type="InterPro" id="IPR032466">
    <property type="entry name" value="Metal_Hydrolase"/>
</dbReference>
<dbReference type="EMBL" id="MHLO01000013">
    <property type="protein sequence ID" value="OGZ12862.1"/>
    <property type="molecule type" value="Genomic_DNA"/>
</dbReference>
<feature type="domain" description="Amidohydrolase-related" evidence="2">
    <location>
        <begin position="3"/>
        <end position="280"/>
    </location>
</feature>
<dbReference type="AlphaFoldDB" id="A0A1G2DHG4"/>
<reference evidence="3 4" key="1">
    <citation type="journal article" date="2016" name="Nat. Commun.">
        <title>Thousands of microbial genomes shed light on interconnected biogeochemical processes in an aquifer system.</title>
        <authorList>
            <person name="Anantharaman K."/>
            <person name="Brown C.T."/>
            <person name="Hug L.A."/>
            <person name="Sharon I."/>
            <person name="Castelle C.J."/>
            <person name="Probst A.J."/>
            <person name="Thomas B.C."/>
            <person name="Singh A."/>
            <person name="Wilkins M.J."/>
            <person name="Karaoz U."/>
            <person name="Brodie E.L."/>
            <person name="Williams K.H."/>
            <person name="Hubbard S.S."/>
            <person name="Banfield J.F."/>
        </authorList>
    </citation>
    <scope>NUCLEOTIDE SEQUENCE [LARGE SCALE GENOMIC DNA]</scope>
</reference>
<sequence>MSIDVHCHHLAFSPKNGGHIHPKFSKSYRIRWYLNAIGVLNWQDAFLGRMPEKERLDERYRELLVARLDASPLGHAVVLAFDGVYDANGFFEPERTAKAVTNDAVIALCKESPKMLFGASVNPLRRDWRYELDKCLDAGAVLVKWLPNVMGFDPGDVRIEPFYQRLRETGTPILMHVGFEYAVPNINIRFSGLDRLEAALRAGVTVIAAHCCGGRIIYDSPSLFRDMRTLVAKYPNLYLDVAALASFHRKSRFLNALRDPLVASRLVFGTDYPIPVHAWAFRKETAGRTIPENYFAKDLFIKEATGLEREALTRGYAPIKKRLLIARPETFHQVV</sequence>
<proteinExistence type="predicted"/>
<evidence type="ECO:0000313" key="4">
    <source>
        <dbReference type="Proteomes" id="UP000178636"/>
    </source>
</evidence>
<dbReference type="STRING" id="1798664.A3C93_03295"/>
<evidence type="ECO:0000313" key="3">
    <source>
        <dbReference type="EMBL" id="OGZ12862.1"/>
    </source>
</evidence>
<evidence type="ECO:0000259" key="2">
    <source>
        <dbReference type="Pfam" id="PF04909"/>
    </source>
</evidence>
<organism evidence="3 4">
    <name type="scientific">Candidatus Lloydbacteria bacterium RIFCSPHIGHO2_02_FULL_54_17</name>
    <dbReference type="NCBI Taxonomy" id="1798664"/>
    <lineage>
        <taxon>Bacteria</taxon>
        <taxon>Candidatus Lloydiibacteriota</taxon>
    </lineage>
</organism>
<name>A0A1G2DHG4_9BACT</name>
<dbReference type="SUPFAM" id="SSF51556">
    <property type="entry name" value="Metallo-dependent hydrolases"/>
    <property type="match status" value="1"/>
</dbReference>